<sequence>MKNLLTIMSSLTLITTPIISQVGNIQNATPQELLTPGVDNNYQIDANWDFSSAIPSNNETITINAYVDWSQWDPAKPQQTLATITTKIDKTLLQDDNTLGNLMNYLNNYYPTITAGIKAPFKINPEVTQYGRVLEGIYDWNKSVQDYLTGWKESYWSLNSPTNPFCAEQPNNYCTRGIDGLELQQNDTFDLYFVRLV</sequence>
<dbReference type="PATRIC" id="fig|743698.3.peg.409"/>
<reference evidence="2" key="2">
    <citation type="submission" date="2015-06" db="EMBL/GenBank/DDBJ databases">
        <title>Complete genome sequence of Spiroplasma eriocheiris TDA-040725-5 (DSM 21848).</title>
        <authorList>
            <person name="Lo W.-S."/>
            <person name="Kuo C.-H."/>
        </authorList>
    </citation>
    <scope>NUCLEOTIDE SEQUENCE [LARGE SCALE GENOMIC DNA]</scope>
    <source>
        <strain evidence="2">TDA-040725-5</strain>
    </source>
</reference>
<gene>
    <name evidence="1" type="ORF">SERIO_v1c04090</name>
</gene>
<accession>A0A0H3XH86</accession>
<dbReference type="STRING" id="315358.SERIO_v1c04090"/>
<dbReference type="Proteomes" id="UP000035661">
    <property type="component" value="Chromosome"/>
</dbReference>
<name>A0A0H3XH86_9MOLU</name>
<proteinExistence type="predicted"/>
<evidence type="ECO:0000313" key="2">
    <source>
        <dbReference type="Proteomes" id="UP000035661"/>
    </source>
</evidence>
<dbReference type="EMBL" id="CP011856">
    <property type="protein sequence ID" value="AKM53988.1"/>
    <property type="molecule type" value="Genomic_DNA"/>
</dbReference>
<dbReference type="KEGG" id="seri:SERIO_v1c04090"/>
<reference evidence="1 2" key="1">
    <citation type="journal article" date="2015" name="Genome Biol. Evol.">
        <title>Found and Lost: The Fates of Horizontally Acquired Genes in Arthropod-Symbiotic Spiroplasma.</title>
        <authorList>
            <person name="Lo W.S."/>
            <person name="Gasparich G.E."/>
            <person name="Kuo C.H."/>
        </authorList>
    </citation>
    <scope>NUCLEOTIDE SEQUENCE [LARGE SCALE GENOMIC DNA]</scope>
    <source>
        <strain evidence="2">TDA-040725-5</strain>
    </source>
</reference>
<dbReference type="AlphaFoldDB" id="A0A0H3XH86"/>
<evidence type="ECO:0000313" key="1">
    <source>
        <dbReference type="EMBL" id="AKM53988.1"/>
    </source>
</evidence>
<dbReference type="RefSeq" id="WP_047791240.1">
    <property type="nucleotide sequence ID" value="NZ_CP011856.1"/>
</dbReference>
<organism evidence="1 2">
    <name type="scientific">Spiroplasma eriocheiris</name>
    <dbReference type="NCBI Taxonomy" id="315358"/>
    <lineage>
        <taxon>Bacteria</taxon>
        <taxon>Bacillati</taxon>
        <taxon>Mycoplasmatota</taxon>
        <taxon>Mollicutes</taxon>
        <taxon>Entomoplasmatales</taxon>
        <taxon>Spiroplasmataceae</taxon>
        <taxon>Spiroplasma</taxon>
    </lineage>
</organism>
<keyword evidence="2" id="KW-1185">Reference proteome</keyword>
<protein>
    <submittedName>
        <fullName evidence="1">Uncharacterized protein</fullName>
    </submittedName>
</protein>